<protein>
    <submittedName>
        <fullName evidence="2">Uncharacterized protein</fullName>
    </submittedName>
</protein>
<reference evidence="2" key="1">
    <citation type="journal article" date="2020" name="Phytopathology">
        <title>Genome Sequence Resources of Colletotrichum truncatum, C. plurivorum, C. musicola, and C. sojae: Four Species Pathogenic to Soybean (Glycine max).</title>
        <authorList>
            <person name="Rogerio F."/>
            <person name="Boufleur T.R."/>
            <person name="Ciampi-Guillardi M."/>
            <person name="Sukno S.A."/>
            <person name="Thon M.R."/>
            <person name="Massola Junior N.S."/>
            <person name="Baroncelli R."/>
        </authorList>
    </citation>
    <scope>NUCLEOTIDE SEQUENCE</scope>
    <source>
        <strain evidence="2">LFN00145</strain>
    </source>
</reference>
<proteinExistence type="predicted"/>
<accession>A0A8H6NJQ0</accession>
<keyword evidence="3" id="KW-1185">Reference proteome</keyword>
<dbReference type="Proteomes" id="UP000654918">
    <property type="component" value="Unassembled WGS sequence"/>
</dbReference>
<evidence type="ECO:0000256" key="1">
    <source>
        <dbReference type="SAM" id="MobiDB-lite"/>
    </source>
</evidence>
<gene>
    <name evidence="2" type="ORF">CPLU01_04418</name>
</gene>
<evidence type="ECO:0000313" key="2">
    <source>
        <dbReference type="EMBL" id="KAF6835338.1"/>
    </source>
</evidence>
<organism evidence="2 3">
    <name type="scientific">Colletotrichum plurivorum</name>
    <dbReference type="NCBI Taxonomy" id="2175906"/>
    <lineage>
        <taxon>Eukaryota</taxon>
        <taxon>Fungi</taxon>
        <taxon>Dikarya</taxon>
        <taxon>Ascomycota</taxon>
        <taxon>Pezizomycotina</taxon>
        <taxon>Sordariomycetes</taxon>
        <taxon>Hypocreomycetidae</taxon>
        <taxon>Glomerellales</taxon>
        <taxon>Glomerellaceae</taxon>
        <taxon>Colletotrichum</taxon>
        <taxon>Colletotrichum orchidearum species complex</taxon>
    </lineage>
</organism>
<feature type="region of interest" description="Disordered" evidence="1">
    <location>
        <begin position="1"/>
        <end position="38"/>
    </location>
</feature>
<comment type="caution">
    <text evidence="2">The sequence shown here is derived from an EMBL/GenBank/DDBJ whole genome shotgun (WGS) entry which is preliminary data.</text>
</comment>
<sequence length="124" mass="13834">MENGRHLCQADSDSNFTRDKSCRGATTDSPGAHAPNYPAATEEQYDCQRKEFIDSLDESAVCALVSRHNNGKPCQVLDKKHGSFNVCFAVTFGHEDPQWAIRVPIETAFDDPWDKLQSEVATMQ</sequence>
<dbReference type="AlphaFoldDB" id="A0A8H6NJQ0"/>
<dbReference type="EMBL" id="WIGO01000041">
    <property type="protein sequence ID" value="KAF6835338.1"/>
    <property type="molecule type" value="Genomic_DNA"/>
</dbReference>
<evidence type="ECO:0000313" key="3">
    <source>
        <dbReference type="Proteomes" id="UP000654918"/>
    </source>
</evidence>
<name>A0A8H6NJQ0_9PEZI</name>